<evidence type="ECO:0000313" key="2">
    <source>
        <dbReference type="Proteomes" id="UP000002549"/>
    </source>
</evidence>
<organism evidence="1 2">
    <name type="scientific">Burkholderia phage BcepNazgul</name>
    <dbReference type="NCBI Taxonomy" id="242861"/>
    <lineage>
        <taxon>Viruses</taxon>
        <taxon>Duplodnaviria</taxon>
        <taxon>Heunggongvirae</taxon>
        <taxon>Uroviricota</taxon>
        <taxon>Caudoviricetes</taxon>
        <taxon>Casjensviridae</taxon>
        <taxon>Nazgulvirus</taxon>
        <taxon>Nazgulvirus bcepnazgul</taxon>
        <taxon>Burkholderia virus BcepNazgul</taxon>
    </lineage>
</organism>
<dbReference type="KEGG" id="vg:2559562"/>
<accession>Q6UYL6</accession>
<proteinExistence type="predicted"/>
<sequence length="155" mass="17269">MYTNNRDTHELANEIETEIKLNVKLDNCWPGTPHFILCHSRQVGWEMAERMSKVLSLPGGAPVTVPYVSTIPEAIQLLQGLTTHPVVVFAPAVVFLFPGWACPLDLPTKLHATFPMHDEETAQFMGRFNRLNPRTGNIGDNLSVGKIVRFSDIAC</sequence>
<dbReference type="EMBL" id="AY357582">
    <property type="protein sequence ID" value="AAQ63325.1"/>
    <property type="molecule type" value="Genomic_DNA"/>
</dbReference>
<dbReference type="Proteomes" id="UP000002549">
    <property type="component" value="Segment"/>
</dbReference>
<evidence type="ECO:0000313" key="1">
    <source>
        <dbReference type="EMBL" id="AAQ63325.1"/>
    </source>
</evidence>
<dbReference type="RefSeq" id="NP_918958.1">
    <property type="nucleotide sequence ID" value="NC_005091.2"/>
</dbReference>
<keyword evidence="2" id="KW-1185">Reference proteome</keyword>
<name>Q6UYL6_9CAUD</name>
<gene>
    <name evidence="1" type="ORF">Nazgul24</name>
</gene>
<reference evidence="1" key="1">
    <citation type="submission" date="2006-02" db="EMBL/GenBank/DDBJ databases">
        <title>Complete nucleotide sequence of BcepNazgul, a novel soil phage of Burkholderia cepacia genomovar VII.</title>
        <authorList>
            <person name="Summer E.J."/>
            <person name="Peek M.L."/>
            <person name="Haliburton J.R."/>
            <person name="Hall E."/>
            <person name="Heusinkveld K."/>
            <person name="Simser J."/>
            <person name="No E.G."/>
            <person name="Gonzalez C.F."/>
            <person name="Young R.F."/>
        </authorList>
    </citation>
    <scope>NUCLEOTIDE SEQUENCE [LARGE SCALE GENOMIC DNA]</scope>
</reference>
<protein>
    <submittedName>
        <fullName evidence="1">Uncharacterized protein</fullName>
    </submittedName>
</protein>
<dbReference type="GeneID" id="2559562"/>